<organism evidence="4 5">
    <name type="scientific">Kitasatospora aburaviensis</name>
    <dbReference type="NCBI Taxonomy" id="67265"/>
    <lineage>
        <taxon>Bacteria</taxon>
        <taxon>Bacillati</taxon>
        <taxon>Actinomycetota</taxon>
        <taxon>Actinomycetes</taxon>
        <taxon>Kitasatosporales</taxon>
        <taxon>Streptomycetaceae</taxon>
        <taxon>Kitasatospora</taxon>
    </lineage>
</organism>
<evidence type="ECO:0000313" key="4">
    <source>
        <dbReference type="EMBL" id="MFC5889194.1"/>
    </source>
</evidence>
<reference evidence="5" key="1">
    <citation type="journal article" date="2019" name="Int. J. Syst. Evol. Microbiol.">
        <title>The Global Catalogue of Microorganisms (GCM) 10K type strain sequencing project: providing services to taxonomists for standard genome sequencing and annotation.</title>
        <authorList>
            <consortium name="The Broad Institute Genomics Platform"/>
            <consortium name="The Broad Institute Genome Sequencing Center for Infectious Disease"/>
            <person name="Wu L."/>
            <person name="Ma J."/>
        </authorList>
    </citation>
    <scope>NUCLEOTIDE SEQUENCE [LARGE SCALE GENOMIC DNA]</scope>
    <source>
        <strain evidence="5">CGMCC 4.1469</strain>
    </source>
</reference>
<dbReference type="Proteomes" id="UP001596067">
    <property type="component" value="Unassembled WGS sequence"/>
</dbReference>
<evidence type="ECO:0000259" key="3">
    <source>
        <dbReference type="SMART" id="SM00829"/>
    </source>
</evidence>
<accession>A0ABW1F8N7</accession>
<keyword evidence="5" id="KW-1185">Reference proteome</keyword>
<dbReference type="InterPro" id="IPR020843">
    <property type="entry name" value="ER"/>
</dbReference>
<name>A0ABW1F8N7_9ACTN</name>
<keyword evidence="1" id="KW-0521">NADP</keyword>
<feature type="domain" description="Enoyl reductase (ER)" evidence="3">
    <location>
        <begin position="7"/>
        <end position="313"/>
    </location>
</feature>
<dbReference type="Pfam" id="PF00107">
    <property type="entry name" value="ADH_zinc_N"/>
    <property type="match status" value="1"/>
</dbReference>
<comment type="caution">
    <text evidence="4">The sequence shown here is derived from an EMBL/GenBank/DDBJ whole genome shotgun (WGS) entry which is preliminary data.</text>
</comment>
<dbReference type="InterPro" id="IPR036291">
    <property type="entry name" value="NAD(P)-bd_dom_sf"/>
</dbReference>
<protein>
    <submittedName>
        <fullName evidence="4">Zinc-binding alcohol dehydrogenase family protein</fullName>
    </submittedName>
</protein>
<proteinExistence type="predicted"/>
<dbReference type="InterPro" id="IPR013154">
    <property type="entry name" value="ADH-like_N"/>
</dbReference>
<dbReference type="SUPFAM" id="SSF50129">
    <property type="entry name" value="GroES-like"/>
    <property type="match status" value="1"/>
</dbReference>
<dbReference type="SMART" id="SM00829">
    <property type="entry name" value="PKS_ER"/>
    <property type="match status" value="1"/>
</dbReference>
<dbReference type="InterPro" id="IPR013149">
    <property type="entry name" value="ADH-like_C"/>
</dbReference>
<dbReference type="Gene3D" id="3.90.180.10">
    <property type="entry name" value="Medium-chain alcohol dehydrogenases, catalytic domain"/>
    <property type="match status" value="1"/>
</dbReference>
<dbReference type="SUPFAM" id="SSF51735">
    <property type="entry name" value="NAD(P)-binding Rossmann-fold domains"/>
    <property type="match status" value="1"/>
</dbReference>
<dbReference type="PANTHER" id="PTHR48106">
    <property type="entry name" value="QUINONE OXIDOREDUCTASE PIG3-RELATED"/>
    <property type="match status" value="1"/>
</dbReference>
<dbReference type="InterPro" id="IPR011032">
    <property type="entry name" value="GroES-like_sf"/>
</dbReference>
<dbReference type="Gene3D" id="3.40.50.720">
    <property type="entry name" value="NAD(P)-binding Rossmann-like Domain"/>
    <property type="match status" value="1"/>
</dbReference>
<dbReference type="Pfam" id="PF08240">
    <property type="entry name" value="ADH_N"/>
    <property type="match status" value="1"/>
</dbReference>
<gene>
    <name evidence="4" type="ORF">ACFP0N_29915</name>
</gene>
<evidence type="ECO:0000313" key="5">
    <source>
        <dbReference type="Proteomes" id="UP001596067"/>
    </source>
</evidence>
<dbReference type="RefSeq" id="WP_345328102.1">
    <property type="nucleotide sequence ID" value="NZ_BAAAVH010000016.1"/>
</dbReference>
<sequence>MKAVVLGADDRFRLTTTADEPRPGPGEVAVRVAYAGVQWGDVLVRDGHFPVPRPFVPGFEAAGRIVAVGDGVDEGRIGEQVLALVDGGAYAEVVLAPAALAVPAPGVDARTAAGFGWTAPTAHDLIHTVTRLGPGESVLIHAASGAVGTLAAQFAAAAGARRIVGVAGSEDRADYARRFGFHEVLTRDRFPGDLGGETFDVILDPVGGATRTANLALLAPHGRLAVYGNIASFEPVAVSANDLLMNGQSLLTYNSSLLSRTDPARLAAGAARALALVADGSVHVDITAERGLADVGAAIADLASGATTGKSIVRVR</sequence>
<evidence type="ECO:0000256" key="1">
    <source>
        <dbReference type="ARBA" id="ARBA00022857"/>
    </source>
</evidence>
<evidence type="ECO:0000256" key="2">
    <source>
        <dbReference type="ARBA" id="ARBA00023002"/>
    </source>
</evidence>
<dbReference type="EMBL" id="JBHSOD010000053">
    <property type="protein sequence ID" value="MFC5889194.1"/>
    <property type="molecule type" value="Genomic_DNA"/>
</dbReference>
<keyword evidence="2" id="KW-0560">Oxidoreductase</keyword>